<dbReference type="PROSITE" id="PS00198">
    <property type="entry name" value="4FE4S_FER_1"/>
    <property type="match status" value="1"/>
</dbReference>
<feature type="domain" description="4Fe-4S ferredoxin-type" evidence="7">
    <location>
        <begin position="47"/>
        <end position="78"/>
    </location>
</feature>
<protein>
    <submittedName>
        <fullName evidence="8">4Fe-4S dicluster domain-containing protein</fullName>
    </submittedName>
</protein>
<evidence type="ECO:0000313" key="8">
    <source>
        <dbReference type="EMBL" id="MBI5168129.1"/>
    </source>
</evidence>
<dbReference type="CDD" id="cd10561">
    <property type="entry name" value="HybA_like"/>
    <property type="match status" value="1"/>
</dbReference>
<organism evidence="8 9">
    <name type="scientific">Eiseniibacteriota bacterium</name>
    <dbReference type="NCBI Taxonomy" id="2212470"/>
    <lineage>
        <taxon>Bacteria</taxon>
        <taxon>Candidatus Eiseniibacteriota</taxon>
    </lineage>
</organism>
<comment type="caution">
    <text evidence="8">The sequence shown here is derived from an EMBL/GenBank/DDBJ whole genome shotgun (WGS) entry which is preliminary data.</text>
</comment>
<dbReference type="Pfam" id="PF13247">
    <property type="entry name" value="Fer4_11"/>
    <property type="match status" value="1"/>
</dbReference>
<dbReference type="Gene3D" id="3.30.70.20">
    <property type="match status" value="2"/>
</dbReference>
<proteinExistence type="predicted"/>
<dbReference type="PANTHER" id="PTHR43545">
    <property type="entry name" value="FORMATE DEHYDROGENASE, NITRATE-INDUCIBLE, IRON-SULFUR SUBUNIT"/>
    <property type="match status" value="1"/>
</dbReference>
<feature type="domain" description="4Fe-4S ferredoxin-type" evidence="7">
    <location>
        <begin position="79"/>
        <end position="108"/>
    </location>
</feature>
<keyword evidence="5" id="KW-0408">Iron</keyword>
<dbReference type="GO" id="GO:0030313">
    <property type="term" value="C:cell envelope"/>
    <property type="evidence" value="ECO:0007669"/>
    <property type="project" value="UniProtKB-SubCell"/>
</dbReference>
<name>A0A933SDS8_UNCEI</name>
<keyword evidence="4" id="KW-0677">Repeat</keyword>
<dbReference type="InterPro" id="IPR051555">
    <property type="entry name" value="FDH_Electron_Transfer_Unit"/>
</dbReference>
<gene>
    <name evidence="8" type="ORF">HZA61_01435</name>
</gene>
<reference evidence="8" key="1">
    <citation type="submission" date="2020-07" db="EMBL/GenBank/DDBJ databases">
        <title>Huge and variable diversity of episymbiotic CPR bacteria and DPANN archaea in groundwater ecosystems.</title>
        <authorList>
            <person name="He C.Y."/>
            <person name="Keren R."/>
            <person name="Whittaker M."/>
            <person name="Farag I.F."/>
            <person name="Doudna J."/>
            <person name="Cate J.H.D."/>
            <person name="Banfield J.F."/>
        </authorList>
    </citation>
    <scope>NUCLEOTIDE SEQUENCE</scope>
    <source>
        <strain evidence="8">NC_groundwater_1813_Pr3_B-0.1um_71_17</strain>
    </source>
</reference>
<evidence type="ECO:0000259" key="7">
    <source>
        <dbReference type="PROSITE" id="PS51379"/>
    </source>
</evidence>
<feature type="domain" description="4Fe-4S ferredoxin-type" evidence="7">
    <location>
        <begin position="3"/>
        <end position="33"/>
    </location>
</feature>
<dbReference type="InterPro" id="IPR017896">
    <property type="entry name" value="4Fe4S_Fe-S-bd"/>
</dbReference>
<sequence length="247" mass="27198">MSHALLLDTTLCTGCGACTAACKEQNALPLEIEGRNTAYTWCTVEKRGSTFVRRMCMHCESPTCQSVCPVGAMKKSPEGPVLYDPKKCIGCRYCIQACPFDVPKYQWDRNVPVVAKCVMCQPRLAKGEATACASVCPTGAIRFGDREDLVREAKERIAATPGRYVDHIYGLHEAGGTSVLMLSSVPFGQLGLRTNLPDEPLGKLTWRVLSRVPDIVLMGGTLLYGIYWITKRREHVRRIEGGEGHES</sequence>
<dbReference type="AlphaFoldDB" id="A0A933SDS8"/>
<keyword evidence="6" id="KW-0411">Iron-sulfur</keyword>
<dbReference type="SUPFAM" id="SSF54862">
    <property type="entry name" value="4Fe-4S ferredoxins"/>
    <property type="match status" value="1"/>
</dbReference>
<evidence type="ECO:0000256" key="4">
    <source>
        <dbReference type="ARBA" id="ARBA00022737"/>
    </source>
</evidence>
<evidence type="ECO:0000256" key="6">
    <source>
        <dbReference type="ARBA" id="ARBA00023014"/>
    </source>
</evidence>
<dbReference type="GO" id="GO:0051539">
    <property type="term" value="F:4 iron, 4 sulfur cluster binding"/>
    <property type="evidence" value="ECO:0007669"/>
    <property type="project" value="UniProtKB-KW"/>
</dbReference>
<evidence type="ECO:0000256" key="2">
    <source>
        <dbReference type="ARBA" id="ARBA00022485"/>
    </source>
</evidence>
<dbReference type="InterPro" id="IPR017900">
    <property type="entry name" value="4Fe4S_Fe_S_CS"/>
</dbReference>
<evidence type="ECO:0000256" key="3">
    <source>
        <dbReference type="ARBA" id="ARBA00022723"/>
    </source>
</evidence>
<dbReference type="EMBL" id="JACRIW010000012">
    <property type="protein sequence ID" value="MBI5168129.1"/>
    <property type="molecule type" value="Genomic_DNA"/>
</dbReference>
<dbReference type="PROSITE" id="PS51379">
    <property type="entry name" value="4FE4S_FER_2"/>
    <property type="match status" value="3"/>
</dbReference>
<evidence type="ECO:0000313" key="9">
    <source>
        <dbReference type="Proteomes" id="UP000696931"/>
    </source>
</evidence>
<comment type="subcellular location">
    <subcellularLocation>
        <location evidence="1">Cell envelope</location>
    </subcellularLocation>
</comment>
<keyword evidence="2" id="KW-0004">4Fe-4S</keyword>
<evidence type="ECO:0000256" key="1">
    <source>
        <dbReference type="ARBA" id="ARBA00004196"/>
    </source>
</evidence>
<accession>A0A933SDS8</accession>
<dbReference type="Pfam" id="PF12798">
    <property type="entry name" value="Fer4_3"/>
    <property type="match status" value="1"/>
</dbReference>
<dbReference type="PANTHER" id="PTHR43545:SF4">
    <property type="entry name" value="IRON-SULFUR PROTEIN"/>
    <property type="match status" value="1"/>
</dbReference>
<dbReference type="Proteomes" id="UP000696931">
    <property type="component" value="Unassembled WGS sequence"/>
</dbReference>
<dbReference type="GO" id="GO:0046872">
    <property type="term" value="F:metal ion binding"/>
    <property type="evidence" value="ECO:0007669"/>
    <property type="project" value="UniProtKB-KW"/>
</dbReference>
<keyword evidence="3" id="KW-0479">Metal-binding</keyword>
<evidence type="ECO:0000256" key="5">
    <source>
        <dbReference type="ARBA" id="ARBA00023004"/>
    </source>
</evidence>